<proteinExistence type="predicted"/>
<keyword evidence="2" id="KW-1185">Reference proteome</keyword>
<sequence>MSYDLDFVDPVRSEFDVAGYLSDLQLIRVDQDGHQLRIEFRADRLFPGQYVVDVPVPSAIGDDRWNMFDSDTTDINEWTRWGIAVPLMEAFHTQGEQTEGRSDTPIHFVLE</sequence>
<comment type="caution">
    <text evidence="1">The sequence shown here is derived from an EMBL/GenBank/DDBJ whole genome shotgun (WGS) entry which is preliminary data.</text>
</comment>
<evidence type="ECO:0000313" key="2">
    <source>
        <dbReference type="Proteomes" id="UP001501690"/>
    </source>
</evidence>
<evidence type="ECO:0000313" key="1">
    <source>
        <dbReference type="EMBL" id="GAA1690951.1"/>
    </source>
</evidence>
<reference evidence="2" key="1">
    <citation type="journal article" date="2019" name="Int. J. Syst. Evol. Microbiol.">
        <title>The Global Catalogue of Microorganisms (GCM) 10K type strain sequencing project: providing services to taxonomists for standard genome sequencing and annotation.</title>
        <authorList>
            <consortium name="The Broad Institute Genomics Platform"/>
            <consortium name="The Broad Institute Genome Sequencing Center for Infectious Disease"/>
            <person name="Wu L."/>
            <person name="Ma J."/>
        </authorList>
    </citation>
    <scope>NUCLEOTIDE SEQUENCE [LARGE SCALE GENOMIC DNA]</scope>
    <source>
        <strain evidence="2">JCM 15577</strain>
    </source>
</reference>
<organism evidence="1 2">
    <name type="scientific">Microbacterium sediminicola</name>
    <dbReference type="NCBI Taxonomy" id="415210"/>
    <lineage>
        <taxon>Bacteria</taxon>
        <taxon>Bacillati</taxon>
        <taxon>Actinomycetota</taxon>
        <taxon>Actinomycetes</taxon>
        <taxon>Micrococcales</taxon>
        <taxon>Microbacteriaceae</taxon>
        <taxon>Microbacterium</taxon>
    </lineage>
</organism>
<gene>
    <name evidence="1" type="ORF">GCM10009808_04870</name>
</gene>
<dbReference type="RefSeq" id="WP_344068763.1">
    <property type="nucleotide sequence ID" value="NZ_BAAAPL010000001.1"/>
</dbReference>
<dbReference type="EMBL" id="BAAAPL010000001">
    <property type="protein sequence ID" value="GAA1690951.1"/>
    <property type="molecule type" value="Genomic_DNA"/>
</dbReference>
<accession>A0ABP4TPX4</accession>
<dbReference type="Proteomes" id="UP001501690">
    <property type="component" value="Unassembled WGS sequence"/>
</dbReference>
<protein>
    <submittedName>
        <fullName evidence="1">Uncharacterized protein</fullName>
    </submittedName>
</protein>
<name>A0ABP4TPX4_9MICO</name>